<feature type="non-terminal residue" evidence="3">
    <location>
        <position position="1"/>
    </location>
</feature>
<proteinExistence type="predicted"/>
<name>A0AAV2SD65_MEGNR</name>
<evidence type="ECO:0000313" key="4">
    <source>
        <dbReference type="Proteomes" id="UP001497623"/>
    </source>
</evidence>
<organism evidence="3 4">
    <name type="scientific">Meganyctiphanes norvegica</name>
    <name type="common">Northern krill</name>
    <name type="synonym">Thysanopoda norvegica</name>
    <dbReference type="NCBI Taxonomy" id="48144"/>
    <lineage>
        <taxon>Eukaryota</taxon>
        <taxon>Metazoa</taxon>
        <taxon>Ecdysozoa</taxon>
        <taxon>Arthropoda</taxon>
        <taxon>Crustacea</taxon>
        <taxon>Multicrustacea</taxon>
        <taxon>Malacostraca</taxon>
        <taxon>Eumalacostraca</taxon>
        <taxon>Eucarida</taxon>
        <taxon>Euphausiacea</taxon>
        <taxon>Euphausiidae</taxon>
        <taxon>Meganyctiphanes</taxon>
    </lineage>
</organism>
<feature type="signal peptide" evidence="2">
    <location>
        <begin position="1"/>
        <end position="22"/>
    </location>
</feature>
<dbReference type="AlphaFoldDB" id="A0AAV2SD65"/>
<reference evidence="3 4" key="1">
    <citation type="submission" date="2024-05" db="EMBL/GenBank/DDBJ databases">
        <authorList>
            <person name="Wallberg A."/>
        </authorList>
    </citation>
    <scope>NUCLEOTIDE SEQUENCE [LARGE SCALE GENOMIC DNA]</scope>
</reference>
<accession>A0AAV2SD65</accession>
<sequence>RVMRHLVFFLVIFTVLPWYISGRKCGDNGQCKYECSSGEELHPGACFRIHRCCAPTETRSSKKFTGRKHFFPTLESSLLSKERKCGDNGQCRYECSSGEEIHPGACARIFRCCAPTDTENQARMVLKDPGSVLYDPEQVLYDQDYVSENGLYDDFHNVGGKEVFEDLTGSDSNPNYADEASYDTLDNNS</sequence>
<gene>
    <name evidence="3" type="ORF">MNOR_LOCUS34195</name>
</gene>
<feature type="non-terminal residue" evidence="3">
    <location>
        <position position="189"/>
    </location>
</feature>
<comment type="caution">
    <text evidence="3">The sequence shown here is derived from an EMBL/GenBank/DDBJ whole genome shotgun (WGS) entry which is preliminary data.</text>
</comment>
<feature type="chain" id="PRO_5043438790" evidence="2">
    <location>
        <begin position="23"/>
        <end position="189"/>
    </location>
</feature>
<keyword evidence="2" id="KW-0732">Signal</keyword>
<dbReference type="EMBL" id="CAXKWB010051829">
    <property type="protein sequence ID" value="CAL4171788.1"/>
    <property type="molecule type" value="Genomic_DNA"/>
</dbReference>
<keyword evidence="4" id="KW-1185">Reference proteome</keyword>
<feature type="region of interest" description="Disordered" evidence="1">
    <location>
        <begin position="166"/>
        <end position="189"/>
    </location>
</feature>
<evidence type="ECO:0000313" key="3">
    <source>
        <dbReference type="EMBL" id="CAL4171788.1"/>
    </source>
</evidence>
<dbReference type="Proteomes" id="UP001497623">
    <property type="component" value="Unassembled WGS sequence"/>
</dbReference>
<evidence type="ECO:0000256" key="1">
    <source>
        <dbReference type="SAM" id="MobiDB-lite"/>
    </source>
</evidence>
<evidence type="ECO:0000256" key="2">
    <source>
        <dbReference type="SAM" id="SignalP"/>
    </source>
</evidence>
<protein>
    <submittedName>
        <fullName evidence="3">Uncharacterized protein</fullName>
    </submittedName>
</protein>